<protein>
    <submittedName>
        <fullName evidence="2">UDP-glucose 4-epimerase</fullName>
        <ecNumber evidence="2">5.1.3.2</ecNumber>
    </submittedName>
</protein>
<dbReference type="PANTHER" id="PTHR48079">
    <property type="entry name" value="PROTEIN YEEZ"/>
    <property type="match status" value="1"/>
</dbReference>
<dbReference type="GO" id="GO:0004029">
    <property type="term" value="F:aldehyde dehydrogenase (NAD+) activity"/>
    <property type="evidence" value="ECO:0007669"/>
    <property type="project" value="TreeGrafter"/>
</dbReference>
<gene>
    <name evidence="2" type="ORF">AMP9_2707</name>
</gene>
<dbReference type="EC" id="5.1.3.2" evidence="2"/>
<sequence>MKVLVTGVTGFVGKETVRALIAKGHTVHGAVRREGVDMPACEAMHVVGDIGAMTDWRAALQGVDAVVHLAARAHVLNESHDSPLTLFRAVNTQGTLALARHCLDAGVKRFVFVSSIGVNGAHTETAPFRETDVPTPAADYALSKLEAETALKDLLAGSSMTLVIVRPPLVYAGNAPGNFRRLLGLVDSGIPLPFASIDNRRSMVALENLADFLAVCVSHSQAANQLFLIADGTDVSLPQILRSLAEGMGKAPRLLPFPGALLSLGASMVGKAALYRQLCGSLIVDASHARSLLGWQPIIGTEEALRRAGRDFFAQKPMR</sequence>
<dbReference type="GO" id="GO:0005737">
    <property type="term" value="C:cytoplasm"/>
    <property type="evidence" value="ECO:0007669"/>
    <property type="project" value="TreeGrafter"/>
</dbReference>
<dbReference type="SUPFAM" id="SSF51735">
    <property type="entry name" value="NAD(P)-binding Rossmann-fold domains"/>
    <property type="match status" value="1"/>
</dbReference>
<dbReference type="Pfam" id="PF01370">
    <property type="entry name" value="Epimerase"/>
    <property type="match status" value="1"/>
</dbReference>
<dbReference type="PANTHER" id="PTHR48079:SF6">
    <property type="entry name" value="NAD(P)-BINDING DOMAIN-CONTAINING PROTEIN-RELATED"/>
    <property type="match status" value="1"/>
</dbReference>
<proteinExistence type="predicted"/>
<dbReference type="AlphaFoldDB" id="A0A484Q2H6"/>
<dbReference type="InterPro" id="IPR001509">
    <property type="entry name" value="Epimerase_deHydtase"/>
</dbReference>
<dbReference type="InterPro" id="IPR051783">
    <property type="entry name" value="NAD(P)-dependent_oxidoreduct"/>
</dbReference>
<keyword evidence="2" id="KW-0413">Isomerase</keyword>
<dbReference type="Gene3D" id="3.40.50.720">
    <property type="entry name" value="NAD(P)-binding Rossmann-like Domain"/>
    <property type="match status" value="1"/>
</dbReference>
<accession>A0A484Q2H6</accession>
<organism evidence="2">
    <name type="scientific">plant metagenome</name>
    <dbReference type="NCBI Taxonomy" id="1297885"/>
    <lineage>
        <taxon>unclassified sequences</taxon>
        <taxon>metagenomes</taxon>
        <taxon>organismal metagenomes</taxon>
    </lineage>
</organism>
<dbReference type="GO" id="GO:0003978">
    <property type="term" value="F:UDP-glucose 4-epimerase activity"/>
    <property type="evidence" value="ECO:0007669"/>
    <property type="project" value="UniProtKB-EC"/>
</dbReference>
<name>A0A484Q2H6_9ZZZZ</name>
<feature type="domain" description="NAD-dependent epimerase/dehydratase" evidence="1">
    <location>
        <begin position="3"/>
        <end position="175"/>
    </location>
</feature>
<dbReference type="InterPro" id="IPR036291">
    <property type="entry name" value="NAD(P)-bd_dom_sf"/>
</dbReference>
<dbReference type="EMBL" id="CAADHY010000032">
    <property type="protein sequence ID" value="VFR32472.1"/>
    <property type="molecule type" value="Genomic_DNA"/>
</dbReference>
<evidence type="ECO:0000313" key="2">
    <source>
        <dbReference type="EMBL" id="VFR32472.1"/>
    </source>
</evidence>
<evidence type="ECO:0000259" key="1">
    <source>
        <dbReference type="Pfam" id="PF01370"/>
    </source>
</evidence>
<reference evidence="2" key="1">
    <citation type="submission" date="2019-03" db="EMBL/GenBank/DDBJ databases">
        <authorList>
            <person name="Danneels B."/>
        </authorList>
    </citation>
    <scope>NUCLEOTIDE SEQUENCE</scope>
</reference>